<sequence>MISRKYPLFKLSQPLLRFKQKDLDIQDLCGLLKIYGRIGQKTLFYRFYTRIDQVFLLWGIITAIIFMTAHFFPISWQFQAIIWSVLTLVGSVTMACLTYFWVTVEQLRWIVYLWIGLMVVGLGITDFGIFAGIGVILINLCPLWLGLTAIGYIVMGIGMSSQTFIISGLIHLLGIQLLTYFLQWQFLLTGIIMAGCLLLLAELQWDMRPPIESQILTAQEREFNRQQNVLRQS</sequence>
<dbReference type="KEGG" id="cyt:cce_1302"/>
<dbReference type="EMBL" id="CP000806">
    <property type="protein sequence ID" value="ACB50652.1"/>
    <property type="molecule type" value="Genomic_DNA"/>
</dbReference>
<feature type="transmembrane region" description="Helical" evidence="1">
    <location>
        <begin position="80"/>
        <end position="102"/>
    </location>
</feature>
<feature type="transmembrane region" description="Helical" evidence="1">
    <location>
        <begin position="136"/>
        <end position="157"/>
    </location>
</feature>
<evidence type="ECO:0000313" key="2">
    <source>
        <dbReference type="EMBL" id="ACB50652.1"/>
    </source>
</evidence>
<proteinExistence type="predicted"/>
<feature type="transmembrane region" description="Helical" evidence="1">
    <location>
        <begin position="54"/>
        <end position="74"/>
    </location>
</feature>
<protein>
    <submittedName>
        <fullName evidence="2">Uncharacterized protein</fullName>
    </submittedName>
</protein>
<dbReference type="eggNOG" id="ENOG502ZARE">
    <property type="taxonomic scope" value="Bacteria"/>
</dbReference>
<accession>B1WVR5</accession>
<dbReference type="AlphaFoldDB" id="B1WVR5"/>
<evidence type="ECO:0000313" key="3">
    <source>
        <dbReference type="Proteomes" id="UP000001203"/>
    </source>
</evidence>
<keyword evidence="1" id="KW-0472">Membrane</keyword>
<feature type="transmembrane region" description="Helical" evidence="1">
    <location>
        <begin position="109"/>
        <end position="130"/>
    </location>
</feature>
<name>B1WVR5_CROS5</name>
<reference evidence="2 3" key="1">
    <citation type="journal article" date="2008" name="Proc. Natl. Acad. Sci. U.S.A.">
        <title>The genome of Cyanothece 51142, a unicellular diazotrophic cyanobacterium important in the marine nitrogen cycle.</title>
        <authorList>
            <person name="Welsh E.A."/>
            <person name="Liberton M."/>
            <person name="Stoeckel J."/>
            <person name="Loh T."/>
            <person name="Elvitigala T."/>
            <person name="Wang C."/>
            <person name="Wollam A."/>
            <person name="Fulton R.S."/>
            <person name="Clifton S.W."/>
            <person name="Jacobs J.M."/>
            <person name="Aurora R."/>
            <person name="Ghosh B.K."/>
            <person name="Sherman L.A."/>
            <person name="Smith R.D."/>
            <person name="Wilson R.K."/>
            <person name="Pakrasi H.B."/>
        </authorList>
    </citation>
    <scope>NUCLEOTIDE SEQUENCE [LARGE SCALE GENOMIC DNA]</scope>
    <source>
        <strain evidence="3">ATCC 51142 / BH68</strain>
    </source>
</reference>
<dbReference type="STRING" id="43989.cce_1302"/>
<keyword evidence="1" id="KW-0812">Transmembrane</keyword>
<feature type="transmembrane region" description="Helical" evidence="1">
    <location>
        <begin position="164"/>
        <end position="181"/>
    </location>
</feature>
<organism evidence="2 3">
    <name type="scientific">Crocosphaera subtropica (strain ATCC 51142 / BH68)</name>
    <name type="common">Cyanothece sp. (strain ATCC 51142)</name>
    <dbReference type="NCBI Taxonomy" id="43989"/>
    <lineage>
        <taxon>Bacteria</taxon>
        <taxon>Bacillati</taxon>
        <taxon>Cyanobacteriota</taxon>
        <taxon>Cyanophyceae</taxon>
        <taxon>Oscillatoriophycideae</taxon>
        <taxon>Chroococcales</taxon>
        <taxon>Aphanothecaceae</taxon>
        <taxon>Crocosphaera</taxon>
        <taxon>Crocosphaera subtropica</taxon>
    </lineage>
</organism>
<gene>
    <name evidence="2" type="ordered locus">cce_1302</name>
</gene>
<dbReference type="Proteomes" id="UP000001203">
    <property type="component" value="Chromosome circular"/>
</dbReference>
<keyword evidence="3" id="KW-1185">Reference proteome</keyword>
<keyword evidence="1" id="KW-1133">Transmembrane helix</keyword>
<evidence type="ECO:0000256" key="1">
    <source>
        <dbReference type="SAM" id="Phobius"/>
    </source>
</evidence>
<dbReference type="HOGENOM" id="CLU_1203728_0_0_3"/>